<evidence type="ECO:0000256" key="1">
    <source>
        <dbReference type="ARBA" id="ARBA00004651"/>
    </source>
</evidence>
<evidence type="ECO:0000256" key="4">
    <source>
        <dbReference type="ARBA" id="ARBA00022989"/>
    </source>
</evidence>
<evidence type="ECO:0000313" key="8">
    <source>
        <dbReference type="Proteomes" id="UP000823661"/>
    </source>
</evidence>
<reference evidence="7" key="1">
    <citation type="submission" date="2020-10" db="EMBL/GenBank/DDBJ databases">
        <authorList>
            <person name="Gilroy R."/>
        </authorList>
    </citation>
    <scope>NUCLEOTIDE SEQUENCE</scope>
    <source>
        <strain evidence="7">B1-20833</strain>
    </source>
</reference>
<feature type="transmembrane region" description="Helical" evidence="6">
    <location>
        <begin position="206"/>
        <end position="231"/>
    </location>
</feature>
<dbReference type="Proteomes" id="UP000823661">
    <property type="component" value="Unassembled WGS sequence"/>
</dbReference>
<comment type="subcellular location">
    <subcellularLocation>
        <location evidence="1">Cell membrane</location>
        <topology evidence="1">Multi-pass membrane protein</topology>
    </subcellularLocation>
</comment>
<dbReference type="GO" id="GO:0005886">
    <property type="term" value="C:plasma membrane"/>
    <property type="evidence" value="ECO:0007669"/>
    <property type="project" value="UniProtKB-SubCell"/>
</dbReference>
<dbReference type="PANTHER" id="PTHR30250">
    <property type="entry name" value="PST FAMILY PREDICTED COLANIC ACID TRANSPORTER"/>
    <property type="match status" value="1"/>
</dbReference>
<feature type="transmembrane region" description="Helical" evidence="6">
    <location>
        <begin position="161"/>
        <end position="186"/>
    </location>
</feature>
<dbReference type="EMBL" id="JADIMI010000063">
    <property type="protein sequence ID" value="MBO8452505.1"/>
    <property type="molecule type" value="Genomic_DNA"/>
</dbReference>
<sequence>MGNPLKQLAGETAIYGLSTILARIINFLFVPVYTRCLTTESYGVVTEFMAYIAVLQVVLVLGLETGCFRFANRQGVRPEAVYSNALGTVFGINAAFLALVIAFAGPIASWLGYSGFENCIMYTGGILALDSITAILFARLRQEHKAFRFAIFKTIKIITETTVNILLFFPFTALCSARAASLGISQTALTPSDVWLLHFISPAPDFSYVIFAIFASCVVCCLLFLPTLVRFSFEFDGKLLKQMLVYSLPLMVAALPGIINDFLDRILFRFFDTGSEAWRSSLGIYQAAVKLSVIMSLFIQMFRFAAEPFFFQRAEDKGSRTLYARVMEYFTAFCALAFLGVMLYIDAISLILGRDFREGIGIVPIMLVSYMFLGMLFNVSMWYKLSGKTGIAIYITLAGMAVTLAINVIFMPRYSYWASAWAHLASYVVMFIISAALGQKYYPIPYRWSRIALIFIAMLGIFWGSEWIDRLFFSDIAIGSASAGHILAKLGVHTVLIAVYIGLAYLIVRQRPVTKRKDIS</sequence>
<feature type="transmembrane region" description="Helical" evidence="6">
    <location>
        <begin position="448"/>
        <end position="465"/>
    </location>
</feature>
<organism evidence="7 8">
    <name type="scientific">Candidatus Cryptobacteroides intestinavium</name>
    <dbReference type="NCBI Taxonomy" id="2840766"/>
    <lineage>
        <taxon>Bacteria</taxon>
        <taxon>Pseudomonadati</taxon>
        <taxon>Bacteroidota</taxon>
        <taxon>Bacteroidia</taxon>
        <taxon>Bacteroidales</taxon>
        <taxon>Candidatus Cryptobacteroides</taxon>
    </lineage>
</organism>
<keyword evidence="2" id="KW-1003">Cell membrane</keyword>
<reference evidence="7" key="2">
    <citation type="journal article" date="2021" name="PeerJ">
        <title>Extensive microbial diversity within the chicken gut microbiome revealed by metagenomics and culture.</title>
        <authorList>
            <person name="Gilroy R."/>
            <person name="Ravi A."/>
            <person name="Getino M."/>
            <person name="Pursley I."/>
            <person name="Horton D.L."/>
            <person name="Alikhan N.F."/>
            <person name="Baker D."/>
            <person name="Gharbi K."/>
            <person name="Hall N."/>
            <person name="Watson M."/>
            <person name="Adriaenssens E.M."/>
            <person name="Foster-Nyarko E."/>
            <person name="Jarju S."/>
            <person name="Secka A."/>
            <person name="Antonio M."/>
            <person name="Oren A."/>
            <person name="Chaudhuri R.R."/>
            <person name="La Ragione R."/>
            <person name="Hildebrand F."/>
            <person name="Pallen M.J."/>
        </authorList>
    </citation>
    <scope>NUCLEOTIDE SEQUENCE</scope>
    <source>
        <strain evidence="7">B1-20833</strain>
    </source>
</reference>
<gene>
    <name evidence="7" type="ORF">IAC06_06445</name>
</gene>
<comment type="caution">
    <text evidence="7">The sequence shown here is derived from an EMBL/GenBank/DDBJ whole genome shotgun (WGS) entry which is preliminary data.</text>
</comment>
<feature type="transmembrane region" description="Helical" evidence="6">
    <location>
        <begin position="416"/>
        <end position="436"/>
    </location>
</feature>
<feature type="transmembrane region" description="Helical" evidence="6">
    <location>
        <begin position="80"/>
        <end position="108"/>
    </location>
</feature>
<feature type="transmembrane region" description="Helical" evidence="6">
    <location>
        <begin position="359"/>
        <end position="379"/>
    </location>
</feature>
<feature type="transmembrane region" description="Helical" evidence="6">
    <location>
        <begin position="243"/>
        <end position="263"/>
    </location>
</feature>
<feature type="transmembrane region" description="Helical" evidence="6">
    <location>
        <begin position="283"/>
        <end position="305"/>
    </location>
</feature>
<keyword evidence="5 6" id="KW-0472">Membrane</keyword>
<keyword evidence="4 6" id="KW-1133">Transmembrane helix</keyword>
<dbReference type="InterPro" id="IPR002797">
    <property type="entry name" value="Polysacc_synth"/>
</dbReference>
<evidence type="ECO:0000256" key="3">
    <source>
        <dbReference type="ARBA" id="ARBA00022692"/>
    </source>
</evidence>
<protein>
    <submittedName>
        <fullName evidence="7">Oligosaccharide flippase family protein</fullName>
    </submittedName>
</protein>
<accession>A0A9D9HFN5</accession>
<feature type="transmembrane region" description="Helical" evidence="6">
    <location>
        <begin position="326"/>
        <end position="353"/>
    </location>
</feature>
<feature type="transmembrane region" description="Helical" evidence="6">
    <location>
        <begin position="391"/>
        <end position="410"/>
    </location>
</feature>
<evidence type="ECO:0000256" key="5">
    <source>
        <dbReference type="ARBA" id="ARBA00023136"/>
    </source>
</evidence>
<evidence type="ECO:0000256" key="6">
    <source>
        <dbReference type="SAM" id="Phobius"/>
    </source>
</evidence>
<feature type="transmembrane region" description="Helical" evidence="6">
    <location>
        <begin position="12"/>
        <end position="33"/>
    </location>
</feature>
<dbReference type="AlphaFoldDB" id="A0A9D9HFN5"/>
<dbReference type="InterPro" id="IPR050833">
    <property type="entry name" value="Poly_Biosynth_Transport"/>
</dbReference>
<dbReference type="PANTHER" id="PTHR30250:SF11">
    <property type="entry name" value="O-ANTIGEN TRANSPORTER-RELATED"/>
    <property type="match status" value="1"/>
</dbReference>
<evidence type="ECO:0000256" key="2">
    <source>
        <dbReference type="ARBA" id="ARBA00022475"/>
    </source>
</evidence>
<feature type="transmembrane region" description="Helical" evidence="6">
    <location>
        <begin position="120"/>
        <end position="140"/>
    </location>
</feature>
<feature type="transmembrane region" description="Helical" evidence="6">
    <location>
        <begin position="48"/>
        <end position="68"/>
    </location>
</feature>
<dbReference type="Pfam" id="PF01943">
    <property type="entry name" value="Polysacc_synt"/>
    <property type="match status" value="1"/>
</dbReference>
<feature type="transmembrane region" description="Helical" evidence="6">
    <location>
        <begin position="485"/>
        <end position="508"/>
    </location>
</feature>
<name>A0A9D9HFN5_9BACT</name>
<keyword evidence="3 6" id="KW-0812">Transmembrane</keyword>
<evidence type="ECO:0000313" key="7">
    <source>
        <dbReference type="EMBL" id="MBO8452505.1"/>
    </source>
</evidence>
<proteinExistence type="predicted"/>